<keyword evidence="4" id="KW-1185">Reference proteome</keyword>
<feature type="transmembrane region" description="Helical" evidence="2">
    <location>
        <begin position="38"/>
        <end position="60"/>
    </location>
</feature>
<dbReference type="AlphaFoldDB" id="A0A7J5YD45"/>
<dbReference type="PANTHER" id="PTHR21324:SF3">
    <property type="entry name" value="MODULATOR OF MACROAUTOPHAGY TMEM150B"/>
    <property type="match status" value="1"/>
</dbReference>
<dbReference type="GO" id="GO:0005886">
    <property type="term" value="C:plasma membrane"/>
    <property type="evidence" value="ECO:0007669"/>
    <property type="project" value="TreeGrafter"/>
</dbReference>
<keyword evidence="2" id="KW-1133">Transmembrane helix</keyword>
<dbReference type="InterPro" id="IPR050911">
    <property type="entry name" value="DRAM/TMEM150_Autophagy_Mod"/>
</dbReference>
<organism evidence="3 4">
    <name type="scientific">Dissostichus mawsoni</name>
    <name type="common">Antarctic cod</name>
    <dbReference type="NCBI Taxonomy" id="36200"/>
    <lineage>
        <taxon>Eukaryota</taxon>
        <taxon>Metazoa</taxon>
        <taxon>Chordata</taxon>
        <taxon>Craniata</taxon>
        <taxon>Vertebrata</taxon>
        <taxon>Euteleostomi</taxon>
        <taxon>Actinopterygii</taxon>
        <taxon>Neopterygii</taxon>
        <taxon>Teleostei</taxon>
        <taxon>Neoteleostei</taxon>
        <taxon>Acanthomorphata</taxon>
        <taxon>Eupercaria</taxon>
        <taxon>Perciformes</taxon>
        <taxon>Notothenioidei</taxon>
        <taxon>Nototheniidae</taxon>
        <taxon>Dissostichus</taxon>
    </lineage>
</organism>
<dbReference type="PANTHER" id="PTHR21324">
    <property type="entry name" value="FASTING-INDUCIBLE INTEGRAL MEMBRANE PROTEIN TM6P1-RELATED"/>
    <property type="match status" value="1"/>
</dbReference>
<feature type="region of interest" description="Disordered" evidence="1">
    <location>
        <begin position="125"/>
        <end position="153"/>
    </location>
</feature>
<dbReference type="Proteomes" id="UP000518266">
    <property type="component" value="Unassembled WGS sequence"/>
</dbReference>
<evidence type="ECO:0000256" key="2">
    <source>
        <dbReference type="SAM" id="Phobius"/>
    </source>
</evidence>
<comment type="caution">
    <text evidence="3">The sequence shown here is derived from an EMBL/GenBank/DDBJ whole genome shotgun (WGS) entry which is preliminary data.</text>
</comment>
<dbReference type="EMBL" id="JAAKFY010000014">
    <property type="protein sequence ID" value="KAF3846699.1"/>
    <property type="molecule type" value="Genomic_DNA"/>
</dbReference>
<sequence length="172" mass="19230">MLLFSHPVSECGSYNPQSCLFSQMCNICSVLASVVKSIHLLGAFLAFFLGLAYFWVQLLLTYRAGPSQDRCWVGPWALVMLFFGLFGLFAAEFRHIDCHQLTIQKPSLGNASVVVNTLLENMTRTHEKWRRDPRSQTRNEPVSRSLGPRPTISPRTMALALGVSPLARDGTE</sequence>
<reference evidence="3 4" key="1">
    <citation type="submission" date="2020-03" db="EMBL/GenBank/DDBJ databases">
        <title>Dissostichus mawsoni Genome sequencing and assembly.</title>
        <authorList>
            <person name="Park H."/>
        </authorList>
    </citation>
    <scope>NUCLEOTIDE SEQUENCE [LARGE SCALE GENOMIC DNA]</scope>
    <source>
        <strain evidence="3">DM0001</strain>
        <tissue evidence="3">Muscle</tissue>
    </source>
</reference>
<dbReference type="OrthoDB" id="191706at2759"/>
<gene>
    <name evidence="3" type="ORF">F7725_003777</name>
</gene>
<keyword evidence="2" id="KW-0472">Membrane</keyword>
<proteinExistence type="predicted"/>
<evidence type="ECO:0000313" key="3">
    <source>
        <dbReference type="EMBL" id="KAF3846699.1"/>
    </source>
</evidence>
<protein>
    <submittedName>
        <fullName evidence="3">Uncharacterized protein</fullName>
    </submittedName>
</protein>
<name>A0A7J5YD45_DISMA</name>
<keyword evidence="2" id="KW-0812">Transmembrane</keyword>
<evidence type="ECO:0000256" key="1">
    <source>
        <dbReference type="SAM" id="MobiDB-lite"/>
    </source>
</evidence>
<evidence type="ECO:0000313" key="4">
    <source>
        <dbReference type="Proteomes" id="UP000518266"/>
    </source>
</evidence>
<accession>A0A7J5YD45</accession>
<feature type="compositionally biased region" description="Basic and acidic residues" evidence="1">
    <location>
        <begin position="125"/>
        <end position="137"/>
    </location>
</feature>
<feature type="transmembrane region" description="Helical" evidence="2">
    <location>
        <begin position="72"/>
        <end position="91"/>
    </location>
</feature>